<dbReference type="EC" id="3.4.21.7" evidence="6"/>
<dbReference type="GO" id="GO:0005615">
    <property type="term" value="C:extracellular space"/>
    <property type="evidence" value="ECO:0007669"/>
    <property type="project" value="TreeGrafter"/>
</dbReference>
<evidence type="ECO:0000313" key="7">
    <source>
        <dbReference type="Proteomes" id="UP000507470"/>
    </source>
</evidence>
<dbReference type="OrthoDB" id="6117573at2759"/>
<dbReference type="Gene3D" id="2.40.20.10">
    <property type="entry name" value="Plasminogen Kringle 4"/>
    <property type="match status" value="2"/>
</dbReference>
<dbReference type="SUPFAM" id="SSF57440">
    <property type="entry name" value="Kringle-like"/>
    <property type="match status" value="2"/>
</dbReference>
<evidence type="ECO:0000259" key="5">
    <source>
        <dbReference type="PROSITE" id="PS50070"/>
    </source>
</evidence>
<protein>
    <submittedName>
        <fullName evidence="6">PLG</fullName>
        <ecNumber evidence="6">3.4.21.7</ecNumber>
    </submittedName>
</protein>
<proteinExistence type="predicted"/>
<feature type="domain" description="Kringle" evidence="5">
    <location>
        <begin position="1"/>
        <end position="57"/>
    </location>
</feature>
<dbReference type="PANTHER" id="PTHR24261">
    <property type="entry name" value="PLASMINOGEN-RELATED"/>
    <property type="match status" value="1"/>
</dbReference>
<keyword evidence="1 3" id="KW-0420">Kringle</keyword>
<reference evidence="6 7" key="1">
    <citation type="submission" date="2020-06" db="EMBL/GenBank/DDBJ databases">
        <authorList>
            <person name="Li R."/>
            <person name="Bekaert M."/>
        </authorList>
    </citation>
    <scope>NUCLEOTIDE SEQUENCE [LARGE SCALE GENOMIC DNA]</scope>
    <source>
        <strain evidence="7">wild</strain>
    </source>
</reference>
<evidence type="ECO:0000256" key="3">
    <source>
        <dbReference type="PROSITE-ProRule" id="PRU00121"/>
    </source>
</evidence>
<dbReference type="GO" id="GO:0005102">
    <property type="term" value="F:signaling receptor binding"/>
    <property type="evidence" value="ECO:0007669"/>
    <property type="project" value="TreeGrafter"/>
</dbReference>
<dbReference type="PROSITE" id="PS50070">
    <property type="entry name" value="KRINGLE_2"/>
    <property type="match status" value="2"/>
</dbReference>
<dbReference type="InterPro" id="IPR000001">
    <property type="entry name" value="Kringle"/>
</dbReference>
<dbReference type="InterPro" id="IPR038178">
    <property type="entry name" value="Kringle_sf"/>
</dbReference>
<keyword evidence="4" id="KW-0812">Transmembrane</keyword>
<dbReference type="PRINTS" id="PR00018">
    <property type="entry name" value="KRINGLE"/>
</dbReference>
<keyword evidence="7" id="KW-1185">Reference proteome</keyword>
<dbReference type="Pfam" id="PF00051">
    <property type="entry name" value="Kringle"/>
    <property type="match status" value="2"/>
</dbReference>
<dbReference type="InterPro" id="IPR013806">
    <property type="entry name" value="Kringle-like"/>
</dbReference>
<evidence type="ECO:0000256" key="4">
    <source>
        <dbReference type="SAM" id="Phobius"/>
    </source>
</evidence>
<feature type="disulfide bond" evidence="3">
    <location>
        <begin position="106"/>
        <end position="129"/>
    </location>
</feature>
<feature type="transmembrane region" description="Helical" evidence="4">
    <location>
        <begin position="252"/>
        <end position="276"/>
    </location>
</feature>
<dbReference type="GO" id="GO:0004252">
    <property type="term" value="F:serine-type endopeptidase activity"/>
    <property type="evidence" value="ECO:0007669"/>
    <property type="project" value="UniProtKB-EC"/>
</dbReference>
<keyword evidence="6" id="KW-0378">Hydrolase</keyword>
<keyword evidence="4" id="KW-0472">Membrane</keyword>
<evidence type="ECO:0000313" key="6">
    <source>
        <dbReference type="EMBL" id="CAC5417363.1"/>
    </source>
</evidence>
<evidence type="ECO:0000256" key="1">
    <source>
        <dbReference type="ARBA" id="ARBA00022572"/>
    </source>
</evidence>
<dbReference type="PANTHER" id="PTHR24261:SF7">
    <property type="entry name" value="KRINGLE DOMAIN-CONTAINING PROTEIN"/>
    <property type="match status" value="1"/>
</dbReference>
<name>A0A6J8EBL9_MYTCO</name>
<feature type="disulfide bond" evidence="3">
    <location>
        <begin position="29"/>
        <end position="52"/>
    </location>
</feature>
<accession>A0A6J8EBL9</accession>
<comment type="caution">
    <text evidence="3">Lacks conserved residue(s) required for the propagation of feature annotation.</text>
</comment>
<sequence>MTGKTCQRWDATVPHVPAYTMGPEHANYCRAPDNDTRVWCMTVDPIVPWEYCNISECDDCYIYIDNVASYSGTISTTITGKTCQRWDATVPHVPVYTMGPEHANYCRAPDNDTRVWCMTVDPIVPWEYCNISECVTSTTEITTNEETTRFNTMTTKTISQTFVQTSDHSPPTTNIIYTTTNCSSSYICPCGSRAVYWMQFNQANLTQEEKLAILDEEKARLRQILIVDKTILTSYIRARTSAEDKRPSAKSIGLVGALMLIIVGVVIVLSDLMSCLPKLYNHFKTRH</sequence>
<dbReference type="EMBL" id="CACVKT020008737">
    <property type="protein sequence ID" value="CAC5417363.1"/>
    <property type="molecule type" value="Genomic_DNA"/>
</dbReference>
<dbReference type="InterPro" id="IPR050759">
    <property type="entry name" value="Serine_protease_kringle"/>
</dbReference>
<keyword evidence="2 3" id="KW-1015">Disulfide bond</keyword>
<gene>
    <name evidence="6" type="ORF">MCOR_49873</name>
</gene>
<dbReference type="Proteomes" id="UP000507470">
    <property type="component" value="Unassembled WGS sequence"/>
</dbReference>
<dbReference type="SMART" id="SM00130">
    <property type="entry name" value="KR"/>
    <property type="match status" value="2"/>
</dbReference>
<dbReference type="AlphaFoldDB" id="A0A6J8EBL9"/>
<dbReference type="CDD" id="cd00108">
    <property type="entry name" value="KR"/>
    <property type="match status" value="1"/>
</dbReference>
<evidence type="ECO:0000256" key="2">
    <source>
        <dbReference type="ARBA" id="ARBA00023157"/>
    </source>
</evidence>
<keyword evidence="4" id="KW-1133">Transmembrane helix</keyword>
<feature type="domain" description="Kringle" evidence="5">
    <location>
        <begin position="61"/>
        <end position="134"/>
    </location>
</feature>
<organism evidence="6 7">
    <name type="scientific">Mytilus coruscus</name>
    <name type="common">Sea mussel</name>
    <dbReference type="NCBI Taxonomy" id="42192"/>
    <lineage>
        <taxon>Eukaryota</taxon>
        <taxon>Metazoa</taxon>
        <taxon>Spiralia</taxon>
        <taxon>Lophotrochozoa</taxon>
        <taxon>Mollusca</taxon>
        <taxon>Bivalvia</taxon>
        <taxon>Autobranchia</taxon>
        <taxon>Pteriomorphia</taxon>
        <taxon>Mytilida</taxon>
        <taxon>Mytiloidea</taxon>
        <taxon>Mytilidae</taxon>
        <taxon>Mytilinae</taxon>
        <taxon>Mytilus</taxon>
    </lineage>
</organism>